<proteinExistence type="predicted"/>
<accession>A1HNL2</accession>
<comment type="caution">
    <text evidence="2">The sequence shown here is derived from an EMBL/GenBank/DDBJ whole genome shotgun (WGS) entry which is preliminary data.</text>
</comment>
<protein>
    <submittedName>
        <fullName evidence="2">Uncharacterized protein</fullName>
    </submittedName>
</protein>
<evidence type="ECO:0000313" key="3">
    <source>
        <dbReference type="Proteomes" id="UP000005139"/>
    </source>
</evidence>
<sequence>MSLLSPIGSSKTASKWLAIIYTGAAVILAASLVLLSTASFHHIDLGWLLLVVAAVLFLPGVNLMNKDKFRKIDFMDQYIFPYQYGVLMLARLAPAICRGR</sequence>
<evidence type="ECO:0000313" key="2">
    <source>
        <dbReference type="EMBL" id="EAX48371.1"/>
    </source>
</evidence>
<gene>
    <name evidence="2" type="ORF">TcarDRAFT_2321</name>
</gene>
<reference evidence="2 3" key="1">
    <citation type="submission" date="2007-01" db="EMBL/GenBank/DDBJ databases">
        <title>Annotation of the draft genome assembly of Thermosinus carboxydivorans Nor1.</title>
        <authorList>
            <consortium name="US DOE Joint Genome Institute (JGI-ORNL)"/>
            <person name="Larimer F."/>
            <person name="Land M."/>
            <person name="Hauser L."/>
        </authorList>
    </citation>
    <scope>NUCLEOTIDE SEQUENCE [LARGE SCALE GENOMIC DNA]</scope>
    <source>
        <strain evidence="2 3">Nor1</strain>
    </source>
</reference>
<dbReference type="AlphaFoldDB" id="A1HNL2"/>
<name>A1HNL2_9FIRM</name>
<dbReference type="EMBL" id="AAWL01000003">
    <property type="protein sequence ID" value="EAX48371.1"/>
    <property type="molecule type" value="Genomic_DNA"/>
</dbReference>
<evidence type="ECO:0000256" key="1">
    <source>
        <dbReference type="SAM" id="Phobius"/>
    </source>
</evidence>
<organism evidence="2 3">
    <name type="scientific">Thermosinus carboxydivorans Nor1</name>
    <dbReference type="NCBI Taxonomy" id="401526"/>
    <lineage>
        <taxon>Bacteria</taxon>
        <taxon>Bacillati</taxon>
        <taxon>Bacillota</taxon>
        <taxon>Negativicutes</taxon>
        <taxon>Selenomonadales</taxon>
        <taxon>Sporomusaceae</taxon>
        <taxon>Thermosinus</taxon>
    </lineage>
</organism>
<keyword evidence="1" id="KW-0812">Transmembrane</keyword>
<feature type="transmembrane region" description="Helical" evidence="1">
    <location>
        <begin position="45"/>
        <end position="65"/>
    </location>
</feature>
<reference evidence="2 3" key="2">
    <citation type="submission" date="2007-01" db="EMBL/GenBank/DDBJ databases">
        <title>Sequencing of the draft genome and assembly of Thermosinus carboxydivorans Nor1.</title>
        <authorList>
            <consortium name="US DOE Joint Genome Institute (JGI-PGF)"/>
            <person name="Copeland A."/>
            <person name="Lucas S."/>
            <person name="Lapidus A."/>
            <person name="Barry K."/>
            <person name="Glavina del Rio T."/>
            <person name="Dalin E."/>
            <person name="Tice H."/>
            <person name="Bruce D."/>
            <person name="Pitluck S."/>
            <person name="Richardson P."/>
        </authorList>
    </citation>
    <scope>NUCLEOTIDE SEQUENCE [LARGE SCALE GENOMIC DNA]</scope>
    <source>
        <strain evidence="2 3">Nor1</strain>
    </source>
</reference>
<keyword evidence="1" id="KW-1133">Transmembrane helix</keyword>
<dbReference type="Proteomes" id="UP000005139">
    <property type="component" value="Unassembled WGS sequence"/>
</dbReference>
<keyword evidence="3" id="KW-1185">Reference proteome</keyword>
<feature type="transmembrane region" description="Helical" evidence="1">
    <location>
        <begin position="16"/>
        <end position="39"/>
    </location>
</feature>
<keyword evidence="1" id="KW-0472">Membrane</keyword>
<dbReference type="RefSeq" id="WP_007288619.1">
    <property type="nucleotide sequence ID" value="NZ_AAWL01000003.1"/>
</dbReference>